<dbReference type="Pfam" id="PF08241">
    <property type="entry name" value="Methyltransf_11"/>
    <property type="match status" value="1"/>
</dbReference>
<dbReference type="InterPro" id="IPR013216">
    <property type="entry name" value="Methyltransf_11"/>
</dbReference>
<reference evidence="3 4" key="1">
    <citation type="journal article" date="2012" name="ISME J.">
        <title>Nitrification expanded: discovery, physiology and genomics of a nitrite-oxidizing bacterium from the phylum Chloroflexi.</title>
        <authorList>
            <person name="Sorokin D.Y."/>
            <person name="Lucker S."/>
            <person name="Vejmelkova D."/>
            <person name="Kostrikina N.A."/>
            <person name="Kleerebezem R."/>
            <person name="Rijpstra W.I."/>
            <person name="Damste J.S."/>
            <person name="Le Paslier D."/>
            <person name="Muyzer G."/>
            <person name="Wagner M."/>
            <person name="van Loosdrecht M.C."/>
            <person name="Daims H."/>
        </authorList>
    </citation>
    <scope>NUCLEOTIDE SEQUENCE [LARGE SCALE GENOMIC DNA]</scope>
    <source>
        <strain evidence="4">none</strain>
    </source>
</reference>
<dbReference type="SUPFAM" id="SSF53335">
    <property type="entry name" value="S-adenosyl-L-methionine-dependent methyltransferases"/>
    <property type="match status" value="1"/>
</dbReference>
<feature type="domain" description="Methyltransferase type 11" evidence="2">
    <location>
        <begin position="249"/>
        <end position="331"/>
    </location>
</feature>
<dbReference type="GO" id="GO:0016758">
    <property type="term" value="F:hexosyltransferase activity"/>
    <property type="evidence" value="ECO:0007669"/>
    <property type="project" value="UniProtKB-ARBA"/>
</dbReference>
<evidence type="ECO:0000313" key="4">
    <source>
        <dbReference type="Proteomes" id="UP000004221"/>
    </source>
</evidence>
<evidence type="ECO:0008006" key="5">
    <source>
        <dbReference type="Google" id="ProtNLM"/>
    </source>
</evidence>
<gene>
    <name evidence="3" type="ORF">NITHO_1930002</name>
</gene>
<dbReference type="OrthoDB" id="150056at2"/>
<dbReference type="GO" id="GO:0008757">
    <property type="term" value="F:S-adenosylmethionine-dependent methyltransferase activity"/>
    <property type="evidence" value="ECO:0007669"/>
    <property type="project" value="InterPro"/>
</dbReference>
<evidence type="ECO:0000259" key="1">
    <source>
        <dbReference type="Pfam" id="PF00535"/>
    </source>
</evidence>
<evidence type="ECO:0000313" key="3">
    <source>
        <dbReference type="EMBL" id="CCF83152.1"/>
    </source>
</evidence>
<dbReference type="PANTHER" id="PTHR22916">
    <property type="entry name" value="GLYCOSYLTRANSFERASE"/>
    <property type="match status" value="1"/>
</dbReference>
<dbReference type="SUPFAM" id="SSF53448">
    <property type="entry name" value="Nucleotide-diphospho-sugar transferases"/>
    <property type="match status" value="1"/>
</dbReference>
<organism evidence="3 4">
    <name type="scientific">Nitrolancea hollandica Lb</name>
    <dbReference type="NCBI Taxonomy" id="1129897"/>
    <lineage>
        <taxon>Bacteria</taxon>
        <taxon>Pseudomonadati</taxon>
        <taxon>Thermomicrobiota</taxon>
        <taxon>Thermomicrobia</taxon>
        <taxon>Sphaerobacterales</taxon>
        <taxon>Sphaerobacterineae</taxon>
        <taxon>Sphaerobacteraceae</taxon>
        <taxon>Nitrolancea</taxon>
    </lineage>
</organism>
<dbReference type="Proteomes" id="UP000004221">
    <property type="component" value="Unassembled WGS sequence"/>
</dbReference>
<evidence type="ECO:0000259" key="2">
    <source>
        <dbReference type="Pfam" id="PF08241"/>
    </source>
</evidence>
<comment type="caution">
    <text evidence="3">The sequence shown here is derived from an EMBL/GenBank/DDBJ whole genome shotgun (WGS) entry which is preliminary data.</text>
</comment>
<dbReference type="CDD" id="cd00761">
    <property type="entry name" value="Glyco_tranf_GTA_type"/>
    <property type="match status" value="1"/>
</dbReference>
<dbReference type="PANTHER" id="PTHR22916:SF3">
    <property type="entry name" value="UDP-GLCNAC:BETAGAL BETA-1,3-N-ACETYLGLUCOSAMINYLTRANSFERASE-LIKE PROTEIN 1"/>
    <property type="match status" value="1"/>
</dbReference>
<dbReference type="Gene3D" id="3.90.550.10">
    <property type="entry name" value="Spore Coat Polysaccharide Biosynthesis Protein SpsA, Chain A"/>
    <property type="match status" value="1"/>
</dbReference>
<dbReference type="RefSeq" id="WP_008475990.1">
    <property type="nucleotide sequence ID" value="NZ_CAGS01000105.1"/>
</dbReference>
<dbReference type="CDD" id="cd02440">
    <property type="entry name" value="AdoMet_MTases"/>
    <property type="match status" value="1"/>
</dbReference>
<dbReference type="InterPro" id="IPR029044">
    <property type="entry name" value="Nucleotide-diphossugar_trans"/>
</dbReference>
<dbReference type="EMBL" id="CAGS01000105">
    <property type="protein sequence ID" value="CCF83152.1"/>
    <property type="molecule type" value="Genomic_DNA"/>
</dbReference>
<proteinExistence type="predicted"/>
<dbReference type="InterPro" id="IPR001173">
    <property type="entry name" value="Glyco_trans_2-like"/>
</dbReference>
<accession>I4EEP0</accession>
<sequence length="431" mass="47906">MSGNPEQPLVSVILPTFNRADSLARAVGSVIAQTYPNWELIVVDDASTDHSRQVIYGFADPRVYYVRLPVNCGHPARPRNIGWLLARGTYIAYIDDDNAWRPVHLERLVAAAEAHPEAAGAYGGRCDHLPDGAIEEILDPDHGIETGDALHRHDLLHVMPEMWSETNVTHEDAEFWNRLLQRYQAGLAWVPEILSDYYLHEGNRHHRRWLNLRRYDAGYFSRNAARLDEPARWRSYVDLVTRLGARRVLDVGCGRGWTVRALRRLGVDAYGVDPAPALAELTVIPDHFVRTTADLLPFPAAAFDTVLCVDLLTHIPESLLDQSLREMARVCGRYLVVAVDCADPTKEGHCTVRSRSWWLERLSGLGIEPVPDLDQRLSGHPDASLEFIICDASATRGVSLRRASAMRPAKPVTGGLISSALAGESFSAPPG</sequence>
<dbReference type="Pfam" id="PF00535">
    <property type="entry name" value="Glycos_transf_2"/>
    <property type="match status" value="1"/>
</dbReference>
<dbReference type="Gene3D" id="3.40.50.150">
    <property type="entry name" value="Vaccinia Virus protein VP39"/>
    <property type="match status" value="1"/>
</dbReference>
<dbReference type="InterPro" id="IPR029063">
    <property type="entry name" value="SAM-dependent_MTases_sf"/>
</dbReference>
<protein>
    <recommendedName>
        <fullName evidence="5">Glycosyl transferase family 2</fullName>
    </recommendedName>
</protein>
<dbReference type="AlphaFoldDB" id="I4EEP0"/>
<keyword evidence="4" id="KW-1185">Reference proteome</keyword>
<name>I4EEP0_9BACT</name>
<feature type="domain" description="Glycosyltransferase 2-like" evidence="1">
    <location>
        <begin position="11"/>
        <end position="119"/>
    </location>
</feature>